<comment type="similarity">
    <text evidence="1">Belongs to the MsrA Met sulfoxide reductase family.</text>
</comment>
<name>A0ABQ6MTM7_9STRA</name>
<evidence type="ECO:0000313" key="9">
    <source>
        <dbReference type="EMBL" id="GMI32094.1"/>
    </source>
</evidence>
<evidence type="ECO:0000256" key="5">
    <source>
        <dbReference type="ARBA" id="ARBA00030643"/>
    </source>
</evidence>
<dbReference type="Pfam" id="PF01625">
    <property type="entry name" value="PMSR"/>
    <property type="match status" value="1"/>
</dbReference>
<dbReference type="EMBL" id="BRYB01003178">
    <property type="protein sequence ID" value="GMI32094.1"/>
    <property type="molecule type" value="Genomic_DNA"/>
</dbReference>
<dbReference type="PANTHER" id="PTHR42799">
    <property type="entry name" value="MITOCHONDRIAL PEPTIDE METHIONINE SULFOXIDE REDUCTASE"/>
    <property type="match status" value="1"/>
</dbReference>
<gene>
    <name evidence="9" type="ORF">TeGR_g4817</name>
</gene>
<evidence type="ECO:0000259" key="8">
    <source>
        <dbReference type="Pfam" id="PF01625"/>
    </source>
</evidence>
<evidence type="ECO:0000256" key="1">
    <source>
        <dbReference type="ARBA" id="ARBA00005591"/>
    </source>
</evidence>
<dbReference type="SUPFAM" id="SSF55068">
    <property type="entry name" value="Peptide methionine sulfoxide reductase"/>
    <property type="match status" value="1"/>
</dbReference>
<evidence type="ECO:0000256" key="4">
    <source>
        <dbReference type="ARBA" id="ARBA00030273"/>
    </source>
</evidence>
<keyword evidence="3" id="KW-0560">Oxidoreductase</keyword>
<comment type="catalytic activity">
    <reaction evidence="6">
        <text>L-methionyl-[protein] + [thioredoxin]-disulfide + H2O = L-methionyl-(S)-S-oxide-[protein] + [thioredoxin]-dithiol</text>
        <dbReference type="Rhea" id="RHEA:14217"/>
        <dbReference type="Rhea" id="RHEA-COMP:10698"/>
        <dbReference type="Rhea" id="RHEA-COMP:10700"/>
        <dbReference type="Rhea" id="RHEA-COMP:12313"/>
        <dbReference type="Rhea" id="RHEA-COMP:12315"/>
        <dbReference type="ChEBI" id="CHEBI:15377"/>
        <dbReference type="ChEBI" id="CHEBI:16044"/>
        <dbReference type="ChEBI" id="CHEBI:29950"/>
        <dbReference type="ChEBI" id="CHEBI:44120"/>
        <dbReference type="ChEBI" id="CHEBI:50058"/>
        <dbReference type="EC" id="1.8.4.11"/>
    </reaction>
</comment>
<evidence type="ECO:0000256" key="2">
    <source>
        <dbReference type="ARBA" id="ARBA00012502"/>
    </source>
</evidence>
<organism evidence="9 10">
    <name type="scientific">Tetraparma gracilis</name>
    <dbReference type="NCBI Taxonomy" id="2962635"/>
    <lineage>
        <taxon>Eukaryota</taxon>
        <taxon>Sar</taxon>
        <taxon>Stramenopiles</taxon>
        <taxon>Ochrophyta</taxon>
        <taxon>Bolidophyceae</taxon>
        <taxon>Parmales</taxon>
        <taxon>Triparmaceae</taxon>
        <taxon>Tetraparma</taxon>
    </lineage>
</organism>
<comment type="caution">
    <text evidence="9">The sequence shown here is derived from an EMBL/GenBank/DDBJ whole genome shotgun (WGS) entry which is preliminary data.</text>
</comment>
<reference evidence="9 10" key="1">
    <citation type="journal article" date="2023" name="Commun. Biol.">
        <title>Genome analysis of Parmales, the sister group of diatoms, reveals the evolutionary specialization of diatoms from phago-mixotrophs to photoautotrophs.</title>
        <authorList>
            <person name="Ban H."/>
            <person name="Sato S."/>
            <person name="Yoshikawa S."/>
            <person name="Yamada K."/>
            <person name="Nakamura Y."/>
            <person name="Ichinomiya M."/>
            <person name="Sato N."/>
            <person name="Blanc-Mathieu R."/>
            <person name="Endo H."/>
            <person name="Kuwata A."/>
            <person name="Ogata H."/>
        </authorList>
    </citation>
    <scope>NUCLEOTIDE SEQUENCE [LARGE SCALE GENOMIC DNA]</scope>
</reference>
<dbReference type="InterPro" id="IPR002569">
    <property type="entry name" value="Met_Sox_Rdtase_MsrA_dom"/>
</dbReference>
<dbReference type="HAMAP" id="MF_01401">
    <property type="entry name" value="MsrA"/>
    <property type="match status" value="1"/>
</dbReference>
<proteinExistence type="inferred from homology"/>
<accession>A0ABQ6MTM7</accession>
<dbReference type="EC" id="1.8.4.11" evidence="2"/>
<dbReference type="InterPro" id="IPR036509">
    <property type="entry name" value="Met_Sox_Rdtase_MsrA_sf"/>
</dbReference>
<dbReference type="Proteomes" id="UP001165060">
    <property type="component" value="Unassembled WGS sequence"/>
</dbReference>
<evidence type="ECO:0000256" key="3">
    <source>
        <dbReference type="ARBA" id="ARBA00023002"/>
    </source>
</evidence>
<evidence type="ECO:0000256" key="7">
    <source>
        <dbReference type="ARBA" id="ARBA00048782"/>
    </source>
</evidence>
<evidence type="ECO:0000313" key="10">
    <source>
        <dbReference type="Proteomes" id="UP001165060"/>
    </source>
</evidence>
<evidence type="ECO:0000256" key="6">
    <source>
        <dbReference type="ARBA" id="ARBA00047806"/>
    </source>
</evidence>
<keyword evidence="10" id="KW-1185">Reference proteome</keyword>
<feature type="domain" description="Peptide methionine sulphoxide reductase MsrA" evidence="8">
    <location>
        <begin position="169"/>
        <end position="311"/>
    </location>
</feature>
<dbReference type="Gene3D" id="3.30.1060.10">
    <property type="entry name" value="Peptide methionine sulphoxide reductase MsrA"/>
    <property type="match status" value="1"/>
</dbReference>
<dbReference type="PANTHER" id="PTHR42799:SF2">
    <property type="entry name" value="MITOCHONDRIAL PEPTIDE METHIONINE SULFOXIDE REDUCTASE"/>
    <property type="match status" value="1"/>
</dbReference>
<dbReference type="InterPro" id="IPR050162">
    <property type="entry name" value="MsrA_MetSO_reductase"/>
</dbReference>
<comment type="catalytic activity">
    <reaction evidence="7">
        <text>[thioredoxin]-disulfide + L-methionine + H2O = L-methionine (S)-S-oxide + [thioredoxin]-dithiol</text>
        <dbReference type="Rhea" id="RHEA:19993"/>
        <dbReference type="Rhea" id="RHEA-COMP:10698"/>
        <dbReference type="Rhea" id="RHEA-COMP:10700"/>
        <dbReference type="ChEBI" id="CHEBI:15377"/>
        <dbReference type="ChEBI" id="CHEBI:29950"/>
        <dbReference type="ChEBI" id="CHEBI:50058"/>
        <dbReference type="ChEBI" id="CHEBI:57844"/>
        <dbReference type="ChEBI" id="CHEBI:58772"/>
        <dbReference type="EC" id="1.8.4.11"/>
    </reaction>
</comment>
<protein>
    <recommendedName>
        <fullName evidence="2">peptide-methionine (S)-S-oxide reductase</fullName>
        <ecNumber evidence="2">1.8.4.11</ecNumber>
    </recommendedName>
    <alternativeName>
        <fullName evidence="5">Peptide-methionine (S)-S-oxide reductase</fullName>
    </alternativeName>
    <alternativeName>
        <fullName evidence="4">Protein-methionine-S-oxide reductase</fullName>
    </alternativeName>
</protein>
<sequence length="326" mass="34879">MSAFPTCRLATSSAVEFTYELSPAPPSLLFSTGKLAAVMPAPPYTTAGFFPGLFEALSDLPAGETKTVENIKLAASNPDMVITVPFSALEQGGLSVSDVSLGTELQLRGGLTAVITEIDTGKDMVTMDANPPLSRLAATTLTVTKLSESAPVLDADGGWATWGDPKYKTATFAGGCFWGLELMFQRVPGVLSTKVGYTQGQKADPTYEEVCSGSTGHTEAVQVVYDETTVSFQNLADVFFVRLGADALKPNQVGNDRGTQYRHGVYFHDEGQEAVVRAALERMPGAVTECEQASRFYDGEEYHQQYLMKGGQSAAKEATETIRCYG</sequence>
<dbReference type="NCBIfam" id="TIGR00401">
    <property type="entry name" value="msrA"/>
    <property type="match status" value="1"/>
</dbReference>